<dbReference type="SUPFAM" id="SSF46785">
    <property type="entry name" value="Winged helix' DNA-binding domain"/>
    <property type="match status" value="1"/>
</dbReference>
<reference evidence="5 6" key="1">
    <citation type="submission" date="2019-11" db="EMBL/GenBank/DDBJ databases">
        <title>Genome sequences of 17 halophilic strains isolated from different environments.</title>
        <authorList>
            <person name="Furrow R.E."/>
        </authorList>
    </citation>
    <scope>NUCLEOTIDE SEQUENCE [LARGE SCALE GENOMIC DNA]</scope>
    <source>
        <strain evidence="5 6">22505_10_Sand</strain>
    </source>
</reference>
<feature type="domain" description="HTH marR-type" evidence="4">
    <location>
        <begin position="1"/>
        <end position="145"/>
    </location>
</feature>
<gene>
    <name evidence="5" type="ORF">GLV98_10960</name>
</gene>
<keyword evidence="3" id="KW-0804">Transcription</keyword>
<proteinExistence type="predicted"/>
<dbReference type="AlphaFoldDB" id="A0A845E2L7"/>
<evidence type="ECO:0000259" key="4">
    <source>
        <dbReference type="PROSITE" id="PS50995"/>
    </source>
</evidence>
<dbReference type="PRINTS" id="PR00598">
    <property type="entry name" value="HTHMARR"/>
</dbReference>
<dbReference type="GO" id="GO:0003677">
    <property type="term" value="F:DNA binding"/>
    <property type="evidence" value="ECO:0007669"/>
    <property type="project" value="UniProtKB-KW"/>
</dbReference>
<name>A0A845E2L7_9BACI</name>
<evidence type="ECO:0000313" key="6">
    <source>
        <dbReference type="Proteomes" id="UP000447393"/>
    </source>
</evidence>
<dbReference type="InterPro" id="IPR036388">
    <property type="entry name" value="WH-like_DNA-bd_sf"/>
</dbReference>
<dbReference type="RefSeq" id="WP_160915028.1">
    <property type="nucleotide sequence ID" value="NZ_WMEZ01000003.1"/>
</dbReference>
<evidence type="ECO:0000256" key="3">
    <source>
        <dbReference type="ARBA" id="ARBA00023163"/>
    </source>
</evidence>
<evidence type="ECO:0000256" key="1">
    <source>
        <dbReference type="ARBA" id="ARBA00023015"/>
    </source>
</evidence>
<dbReference type="PROSITE" id="PS50995">
    <property type="entry name" value="HTH_MARR_2"/>
    <property type="match status" value="1"/>
</dbReference>
<dbReference type="EMBL" id="WMEZ01000003">
    <property type="protein sequence ID" value="MYL50007.1"/>
    <property type="molecule type" value="Genomic_DNA"/>
</dbReference>
<evidence type="ECO:0000256" key="2">
    <source>
        <dbReference type="ARBA" id="ARBA00023125"/>
    </source>
</evidence>
<dbReference type="OrthoDB" id="158803at2"/>
<keyword evidence="1" id="KW-0805">Transcription regulation</keyword>
<dbReference type="Gene3D" id="1.10.10.10">
    <property type="entry name" value="Winged helix-like DNA-binding domain superfamily/Winged helix DNA-binding domain"/>
    <property type="match status" value="1"/>
</dbReference>
<dbReference type="PANTHER" id="PTHR42756:SF1">
    <property type="entry name" value="TRANSCRIPTIONAL REPRESSOR OF EMRAB OPERON"/>
    <property type="match status" value="1"/>
</dbReference>
<accession>A0A845E2L7</accession>
<protein>
    <submittedName>
        <fullName evidence="5">MarR family transcriptional regulator</fullName>
    </submittedName>
</protein>
<dbReference type="Proteomes" id="UP000447393">
    <property type="component" value="Unassembled WGS sequence"/>
</dbReference>
<keyword evidence="2" id="KW-0238">DNA-binding</keyword>
<dbReference type="PANTHER" id="PTHR42756">
    <property type="entry name" value="TRANSCRIPTIONAL REGULATOR, MARR"/>
    <property type="match status" value="1"/>
</dbReference>
<dbReference type="SMART" id="SM00347">
    <property type="entry name" value="HTH_MARR"/>
    <property type="match status" value="1"/>
</dbReference>
<dbReference type="GO" id="GO:0003700">
    <property type="term" value="F:DNA-binding transcription factor activity"/>
    <property type="evidence" value="ECO:0007669"/>
    <property type="project" value="InterPro"/>
</dbReference>
<sequence length="153" mass="17904">MSKENDLSFQKNKRMGLLIWFRLSRVYNQSIRLNNEHLKQWGLTSAQFDVLVQVGISQEITQKQLAKKLFVTKGNITQLISKMEKLGWVQRKQDWKTKTISLTDKGIQLLDEVAPGQEHFQANQFYGLDEKEQTQLNDLLKKLQKHLESNDES</sequence>
<evidence type="ECO:0000313" key="5">
    <source>
        <dbReference type="EMBL" id="MYL50007.1"/>
    </source>
</evidence>
<comment type="caution">
    <text evidence="5">The sequence shown here is derived from an EMBL/GenBank/DDBJ whole genome shotgun (WGS) entry which is preliminary data.</text>
</comment>
<dbReference type="InterPro" id="IPR036390">
    <property type="entry name" value="WH_DNA-bd_sf"/>
</dbReference>
<organism evidence="5 6">
    <name type="scientific">Halobacillus litoralis</name>
    <dbReference type="NCBI Taxonomy" id="45668"/>
    <lineage>
        <taxon>Bacteria</taxon>
        <taxon>Bacillati</taxon>
        <taxon>Bacillota</taxon>
        <taxon>Bacilli</taxon>
        <taxon>Bacillales</taxon>
        <taxon>Bacillaceae</taxon>
        <taxon>Halobacillus</taxon>
    </lineage>
</organism>
<dbReference type="InterPro" id="IPR000835">
    <property type="entry name" value="HTH_MarR-typ"/>
</dbReference>
<dbReference type="Pfam" id="PF12802">
    <property type="entry name" value="MarR_2"/>
    <property type="match status" value="1"/>
</dbReference>